<proteinExistence type="predicted"/>
<reference evidence="1 2" key="1">
    <citation type="submission" date="2023-11" db="EMBL/GenBank/DDBJ databases">
        <title>Draft genome sequence of Microbacterium arthrosphaerae JCM 30492.</title>
        <authorList>
            <person name="Zhang G."/>
            <person name="Ding Y."/>
        </authorList>
    </citation>
    <scope>NUCLEOTIDE SEQUENCE [LARGE SCALE GENOMIC DNA]</scope>
    <source>
        <strain evidence="1 2">JCM 30492</strain>
    </source>
</reference>
<organism evidence="1 2">
    <name type="scientific">Microbacterium arthrosphaerae</name>
    <dbReference type="NCBI Taxonomy" id="792652"/>
    <lineage>
        <taxon>Bacteria</taxon>
        <taxon>Bacillati</taxon>
        <taxon>Actinomycetota</taxon>
        <taxon>Actinomycetes</taxon>
        <taxon>Micrococcales</taxon>
        <taxon>Microbacteriaceae</taxon>
        <taxon>Microbacterium</taxon>
    </lineage>
</organism>
<dbReference type="EMBL" id="JAWQEV010000001">
    <property type="protein sequence ID" value="MDW4572127.1"/>
    <property type="molecule type" value="Genomic_DNA"/>
</dbReference>
<dbReference type="Proteomes" id="UP001283109">
    <property type="component" value="Unassembled WGS sequence"/>
</dbReference>
<name>A0ABU4GYG7_9MICO</name>
<accession>A0ABU4GYG7</accession>
<comment type="caution">
    <text evidence="1">The sequence shown here is derived from an EMBL/GenBank/DDBJ whole genome shotgun (WGS) entry which is preliminary data.</text>
</comment>
<evidence type="ECO:0000313" key="1">
    <source>
        <dbReference type="EMBL" id="MDW4572127.1"/>
    </source>
</evidence>
<evidence type="ECO:0000313" key="2">
    <source>
        <dbReference type="Proteomes" id="UP001283109"/>
    </source>
</evidence>
<gene>
    <name evidence="1" type="ORF">R8Z58_04965</name>
</gene>
<sequence>MNGDDLLAAGIRLETVLDDVVDSLDDSAADVRSAVCRAIEARRGASPKVTAAALAVIAGTQSALDAIVAADERMAADASAAYGTRRYELV</sequence>
<keyword evidence="2" id="KW-1185">Reference proteome</keyword>
<protein>
    <submittedName>
        <fullName evidence="1">Uncharacterized protein</fullName>
    </submittedName>
</protein>